<feature type="chain" id="PRO_5046562575" description="Glycine zipper domain-containing protein" evidence="1">
    <location>
        <begin position="19"/>
        <end position="84"/>
    </location>
</feature>
<organism evidence="3 4">
    <name type="scientific">Peteryoungia desertarenae</name>
    <dbReference type="NCBI Taxonomy" id="1813451"/>
    <lineage>
        <taxon>Bacteria</taxon>
        <taxon>Pseudomonadati</taxon>
        <taxon>Pseudomonadota</taxon>
        <taxon>Alphaproteobacteria</taxon>
        <taxon>Hyphomicrobiales</taxon>
        <taxon>Rhizobiaceae</taxon>
        <taxon>Peteryoungia</taxon>
    </lineage>
</organism>
<evidence type="ECO:0000313" key="4">
    <source>
        <dbReference type="Proteomes" id="UP000308530"/>
    </source>
</evidence>
<gene>
    <name evidence="3" type="ORF">FE840_003565</name>
</gene>
<dbReference type="EMBL" id="CP058350">
    <property type="protein sequence ID" value="QLF71252.1"/>
    <property type="molecule type" value="Genomic_DNA"/>
</dbReference>
<feature type="signal peptide" evidence="1">
    <location>
        <begin position="1"/>
        <end position="18"/>
    </location>
</feature>
<keyword evidence="4" id="KW-1185">Reference proteome</keyword>
<dbReference type="RefSeq" id="WP_138287398.1">
    <property type="nucleotide sequence ID" value="NZ_CP058350.1"/>
</dbReference>
<reference evidence="3 4" key="1">
    <citation type="submission" date="2020-06" db="EMBL/GenBank/DDBJ databases">
        <title>Genome sequence of Rhizobium sp strain ADMK78.</title>
        <authorList>
            <person name="Rahi P."/>
        </authorList>
    </citation>
    <scope>NUCLEOTIDE SEQUENCE [LARGE SCALE GENOMIC DNA]</scope>
    <source>
        <strain evidence="3 4">ADMK78</strain>
    </source>
</reference>
<protein>
    <recommendedName>
        <fullName evidence="2">Glycine zipper domain-containing protein</fullName>
    </recommendedName>
</protein>
<evidence type="ECO:0000259" key="2">
    <source>
        <dbReference type="Pfam" id="PF13488"/>
    </source>
</evidence>
<proteinExistence type="predicted"/>
<dbReference type="Proteomes" id="UP000308530">
    <property type="component" value="Chromosome"/>
</dbReference>
<accession>A0ABX6QST0</accession>
<dbReference type="Pfam" id="PF13488">
    <property type="entry name" value="Gly-zipper_Omp"/>
    <property type="match status" value="1"/>
</dbReference>
<keyword evidence="1" id="KW-0732">Signal</keyword>
<sequence length="84" mass="8418">MKKTLLVLALISPLAACTATERGASIGAASGAAIGGIATGDVRGAAVGAAVGGVAGALVGQSQERAGYCIYRDRYDRTYEARCR</sequence>
<dbReference type="InterPro" id="IPR039567">
    <property type="entry name" value="Gly-zipper"/>
</dbReference>
<name>A0ABX6QST0_9HYPH</name>
<evidence type="ECO:0000256" key="1">
    <source>
        <dbReference type="SAM" id="SignalP"/>
    </source>
</evidence>
<evidence type="ECO:0000313" key="3">
    <source>
        <dbReference type="EMBL" id="QLF71252.1"/>
    </source>
</evidence>
<feature type="domain" description="Glycine zipper" evidence="2">
    <location>
        <begin position="23"/>
        <end position="65"/>
    </location>
</feature>